<evidence type="ECO:0000313" key="10">
    <source>
        <dbReference type="EMBL" id="KEH40008.1"/>
    </source>
</evidence>
<keyword evidence="8 9" id="KW-0339">Growth factor</keyword>
<dbReference type="PANTHER" id="PTHR33285:SF55">
    <property type="entry name" value="PHYTOSULFOKINES 3"/>
    <property type="match status" value="1"/>
</dbReference>
<comment type="subcellular location">
    <subcellularLocation>
        <location evidence="1 9">Secreted</location>
    </subcellularLocation>
</comment>
<evidence type="ECO:0000313" key="11">
    <source>
        <dbReference type="EMBL" id="RHN77209.1"/>
    </source>
</evidence>
<comment type="function">
    <text evidence="9">Promotes plant cell differentiation, organogenesis and somatic embryogenesis as well as cell proliferation.</text>
</comment>
<evidence type="ECO:0000256" key="3">
    <source>
        <dbReference type="ARBA" id="ARBA00022473"/>
    </source>
</evidence>
<evidence type="ECO:0000256" key="5">
    <source>
        <dbReference type="ARBA" id="ARBA00022641"/>
    </source>
</evidence>
<evidence type="ECO:0000256" key="4">
    <source>
        <dbReference type="ARBA" id="ARBA00022525"/>
    </source>
</evidence>
<evidence type="ECO:0000256" key="2">
    <source>
        <dbReference type="ARBA" id="ARBA00010781"/>
    </source>
</evidence>
<reference evidence="11" key="5">
    <citation type="journal article" date="2018" name="Nat. Plants">
        <title>Whole-genome landscape of Medicago truncatula symbiotic genes.</title>
        <authorList>
            <person name="Pecrix Y."/>
            <person name="Gamas P."/>
            <person name="Carrere S."/>
        </authorList>
    </citation>
    <scope>NUCLEOTIDE SEQUENCE</scope>
    <source>
        <tissue evidence="11">Leaves</tissue>
    </source>
</reference>
<dbReference type="Proteomes" id="UP000265566">
    <property type="component" value="Chromosome 1"/>
</dbReference>
<reference evidence="10 13" key="1">
    <citation type="journal article" date="2011" name="Nature">
        <title>The Medicago genome provides insight into the evolution of rhizobial symbioses.</title>
        <authorList>
            <person name="Young N.D."/>
            <person name="Debelle F."/>
            <person name="Oldroyd G.E."/>
            <person name="Geurts R."/>
            <person name="Cannon S.B."/>
            <person name="Udvardi M.K."/>
            <person name="Benedito V.A."/>
            <person name="Mayer K.F."/>
            <person name="Gouzy J."/>
            <person name="Schoof H."/>
            <person name="Van de Peer Y."/>
            <person name="Proost S."/>
            <person name="Cook D.R."/>
            <person name="Meyers B.C."/>
            <person name="Spannagl M."/>
            <person name="Cheung F."/>
            <person name="De Mita S."/>
            <person name="Krishnakumar V."/>
            <person name="Gundlach H."/>
            <person name="Zhou S."/>
            <person name="Mudge J."/>
            <person name="Bharti A.K."/>
            <person name="Murray J.D."/>
            <person name="Naoumkina M.A."/>
            <person name="Rosen B."/>
            <person name="Silverstein K.A."/>
            <person name="Tang H."/>
            <person name="Rombauts S."/>
            <person name="Zhao P.X."/>
            <person name="Zhou P."/>
            <person name="Barbe V."/>
            <person name="Bardou P."/>
            <person name="Bechner M."/>
            <person name="Bellec A."/>
            <person name="Berger A."/>
            <person name="Berges H."/>
            <person name="Bidwell S."/>
            <person name="Bisseling T."/>
            <person name="Choisne N."/>
            <person name="Couloux A."/>
            <person name="Denny R."/>
            <person name="Deshpande S."/>
            <person name="Dai X."/>
            <person name="Doyle J.J."/>
            <person name="Dudez A.M."/>
            <person name="Farmer A.D."/>
            <person name="Fouteau S."/>
            <person name="Franken C."/>
            <person name="Gibelin C."/>
            <person name="Gish J."/>
            <person name="Goldstein S."/>
            <person name="Gonzalez A.J."/>
            <person name="Green P.J."/>
            <person name="Hallab A."/>
            <person name="Hartog M."/>
            <person name="Hua A."/>
            <person name="Humphray S.J."/>
            <person name="Jeong D.H."/>
            <person name="Jing Y."/>
            <person name="Jocker A."/>
            <person name="Kenton S.M."/>
            <person name="Kim D.J."/>
            <person name="Klee K."/>
            <person name="Lai H."/>
            <person name="Lang C."/>
            <person name="Lin S."/>
            <person name="Macmil S.L."/>
            <person name="Magdelenat G."/>
            <person name="Matthews L."/>
            <person name="McCorrison J."/>
            <person name="Monaghan E.L."/>
            <person name="Mun J.H."/>
            <person name="Najar F.Z."/>
            <person name="Nicholson C."/>
            <person name="Noirot C."/>
            <person name="O'Bleness M."/>
            <person name="Paule C.R."/>
            <person name="Poulain J."/>
            <person name="Prion F."/>
            <person name="Qin B."/>
            <person name="Qu C."/>
            <person name="Retzel E.F."/>
            <person name="Riddle C."/>
            <person name="Sallet E."/>
            <person name="Samain S."/>
            <person name="Samson N."/>
            <person name="Sanders I."/>
            <person name="Saurat O."/>
            <person name="Scarpelli C."/>
            <person name="Schiex T."/>
            <person name="Segurens B."/>
            <person name="Severin A.J."/>
            <person name="Sherrier D.J."/>
            <person name="Shi R."/>
            <person name="Sims S."/>
            <person name="Singer S.R."/>
            <person name="Sinharoy S."/>
            <person name="Sterck L."/>
            <person name="Viollet A."/>
            <person name="Wang B.B."/>
            <person name="Wang K."/>
            <person name="Wang M."/>
            <person name="Wang X."/>
            <person name="Warfsmann J."/>
            <person name="Weissenbach J."/>
            <person name="White D.D."/>
            <person name="White J.D."/>
            <person name="Wiley G.B."/>
            <person name="Wincker P."/>
            <person name="Xing Y."/>
            <person name="Yang L."/>
            <person name="Yao Z."/>
            <person name="Ying F."/>
            <person name="Zhai J."/>
            <person name="Zhou L."/>
            <person name="Zuber A."/>
            <person name="Denarie J."/>
            <person name="Dixon R.A."/>
            <person name="May G.D."/>
            <person name="Schwartz D.C."/>
            <person name="Rogers J."/>
            <person name="Quetier F."/>
            <person name="Town C.D."/>
            <person name="Roe B.A."/>
        </authorList>
    </citation>
    <scope>NUCLEOTIDE SEQUENCE [LARGE SCALE GENOMIC DNA]</scope>
    <source>
        <strain evidence="10">A17</strain>
        <strain evidence="12 13">cv. Jemalong A17</strain>
    </source>
</reference>
<dbReference type="GO" id="GO:0005576">
    <property type="term" value="C:extracellular region"/>
    <property type="evidence" value="ECO:0007669"/>
    <property type="project" value="UniProtKB-SubCell"/>
</dbReference>
<dbReference type="Gramene" id="rna637">
    <property type="protein sequence ID" value="RHN77209.1"/>
    <property type="gene ID" value="gene637"/>
</dbReference>
<keyword evidence="7 9" id="KW-0221">Differentiation</keyword>
<dbReference type="Pfam" id="PF06404">
    <property type="entry name" value="PSK"/>
    <property type="match status" value="1"/>
</dbReference>
<sequence>MSKLVTLFTLALLLSLSLTSASRPNFVFKGVSSLHEDIVSSKASSVDLEDENCEGVEGEQECLTRRTLAAHLDYIYTQHKPKN</sequence>
<dbReference type="Proteomes" id="UP000002051">
    <property type="component" value="Unassembled WGS sequence"/>
</dbReference>
<comment type="similarity">
    <text evidence="2 9">Belongs to the phytosulfokine family.</text>
</comment>
<evidence type="ECO:0000256" key="8">
    <source>
        <dbReference type="ARBA" id="ARBA00023030"/>
    </source>
</evidence>
<dbReference type="InterPro" id="IPR009438">
    <property type="entry name" value="Phytosulfokine"/>
</dbReference>
<evidence type="ECO:0000256" key="6">
    <source>
        <dbReference type="ARBA" id="ARBA00022729"/>
    </source>
</evidence>
<dbReference type="EMBL" id="PSQE01000001">
    <property type="protein sequence ID" value="RHN77209.1"/>
    <property type="molecule type" value="Genomic_DNA"/>
</dbReference>
<keyword evidence="13" id="KW-1185">Reference proteome</keyword>
<dbReference type="OrthoDB" id="1858282at2759"/>
<dbReference type="GO" id="GO:0030154">
    <property type="term" value="P:cell differentiation"/>
    <property type="evidence" value="ECO:0007669"/>
    <property type="project" value="UniProtKB-UniRule"/>
</dbReference>
<keyword evidence="6 9" id="KW-0732">Signal</keyword>
<evidence type="ECO:0000256" key="1">
    <source>
        <dbReference type="ARBA" id="ARBA00004613"/>
    </source>
</evidence>
<dbReference type="STRING" id="3880.A0A072VEZ2"/>
<dbReference type="EMBL" id="CM001217">
    <property type="protein sequence ID" value="KEH40008.1"/>
    <property type="molecule type" value="Genomic_DNA"/>
</dbReference>
<dbReference type="GO" id="GO:0008283">
    <property type="term" value="P:cell population proliferation"/>
    <property type="evidence" value="ECO:0007669"/>
    <property type="project" value="UniProtKB-UniRule"/>
</dbReference>
<evidence type="ECO:0000313" key="14">
    <source>
        <dbReference type="Proteomes" id="UP000265566"/>
    </source>
</evidence>
<accession>A0A072VEZ2</accession>
<dbReference type="EnsemblPlants" id="KEH40008">
    <property type="protein sequence ID" value="KEH40008"/>
    <property type="gene ID" value="MTR_1g017700"/>
</dbReference>
<keyword evidence="5 9" id="KW-0765">Sulfation</keyword>
<reference evidence="14" key="4">
    <citation type="journal article" date="2018" name="Nat. Plants">
        <title>Whole-genome landscape of Medicago truncatula symbiotic genes.</title>
        <authorList>
            <person name="Pecrix Y."/>
            <person name="Staton S.E."/>
            <person name="Sallet E."/>
            <person name="Lelandais-Briere C."/>
            <person name="Moreau S."/>
            <person name="Carrere S."/>
            <person name="Blein T."/>
            <person name="Jardinaud M.F."/>
            <person name="Latrasse D."/>
            <person name="Zouine M."/>
            <person name="Zahm M."/>
            <person name="Kreplak J."/>
            <person name="Mayjonade B."/>
            <person name="Satge C."/>
            <person name="Perez M."/>
            <person name="Cauet S."/>
            <person name="Marande W."/>
            <person name="Chantry-Darmon C."/>
            <person name="Lopez-Roques C."/>
            <person name="Bouchez O."/>
            <person name="Berard A."/>
            <person name="Debelle F."/>
            <person name="Munos S."/>
            <person name="Bendahmane A."/>
            <person name="Berges H."/>
            <person name="Niebel A."/>
            <person name="Buitink J."/>
            <person name="Frugier F."/>
            <person name="Benhamed M."/>
            <person name="Crespi M."/>
            <person name="Gouzy J."/>
            <person name="Gamas P."/>
        </authorList>
    </citation>
    <scope>NUCLEOTIDE SEQUENCE [LARGE SCALE GENOMIC DNA]</scope>
    <source>
        <strain evidence="14">cv. Jemalong A17</strain>
    </source>
</reference>
<reference evidence="10 13" key="2">
    <citation type="journal article" date="2014" name="BMC Genomics">
        <title>An improved genome release (version Mt4.0) for the model legume Medicago truncatula.</title>
        <authorList>
            <person name="Tang H."/>
            <person name="Krishnakumar V."/>
            <person name="Bidwell S."/>
            <person name="Rosen B."/>
            <person name="Chan A."/>
            <person name="Zhou S."/>
            <person name="Gentzbittel L."/>
            <person name="Childs K.L."/>
            <person name="Yandell M."/>
            <person name="Gundlach H."/>
            <person name="Mayer K.F."/>
            <person name="Schwartz D.C."/>
            <person name="Town C.D."/>
        </authorList>
    </citation>
    <scope>GENOME REANNOTATION</scope>
    <source>
        <strain evidence="10">A17</strain>
        <strain evidence="12 13">cv. Jemalong A17</strain>
    </source>
</reference>
<evidence type="ECO:0000313" key="13">
    <source>
        <dbReference type="Proteomes" id="UP000002051"/>
    </source>
</evidence>
<gene>
    <name evidence="10" type="ordered locus">MTR_1g017700</name>
    <name evidence="11" type="ORF">MtrunA17_Chr1g0152281</name>
</gene>
<protein>
    <recommendedName>
        <fullName evidence="9">Phytosulfokine</fullName>
    </recommendedName>
    <component>
        <recommendedName>
            <fullName evidence="9">Phytosulfokine-alpha</fullName>
            <shortName evidence="9">PSK-alpha</shortName>
            <shortName evidence="9">Phytosulfokine-a</shortName>
        </recommendedName>
    </component>
    <component>
        <recommendedName>
            <fullName evidence="9">Phytosulfokine-beta</fullName>
            <shortName evidence="9">PSK-beta</shortName>
            <shortName evidence="9">Phytosulfokine-b</shortName>
        </recommendedName>
    </component>
</protein>
<organism evidence="10 13">
    <name type="scientific">Medicago truncatula</name>
    <name type="common">Barrel medic</name>
    <name type="synonym">Medicago tribuloides</name>
    <dbReference type="NCBI Taxonomy" id="3880"/>
    <lineage>
        <taxon>Eukaryota</taxon>
        <taxon>Viridiplantae</taxon>
        <taxon>Streptophyta</taxon>
        <taxon>Embryophyta</taxon>
        <taxon>Tracheophyta</taxon>
        <taxon>Spermatophyta</taxon>
        <taxon>Magnoliopsida</taxon>
        <taxon>eudicotyledons</taxon>
        <taxon>Gunneridae</taxon>
        <taxon>Pentapetalae</taxon>
        <taxon>rosids</taxon>
        <taxon>fabids</taxon>
        <taxon>Fabales</taxon>
        <taxon>Fabaceae</taxon>
        <taxon>Papilionoideae</taxon>
        <taxon>50 kb inversion clade</taxon>
        <taxon>NPAAA clade</taxon>
        <taxon>Hologalegina</taxon>
        <taxon>IRL clade</taxon>
        <taxon>Trifolieae</taxon>
        <taxon>Medicago</taxon>
    </lineage>
</organism>
<keyword evidence="4 9" id="KW-0964">Secreted</keyword>
<comment type="PTM">
    <text evidence="9">PSK-alpha is produced by endopeptidase digestion. PSK-beta is produced from PSK-alpha by exopeptidase digestion.</text>
</comment>
<feature type="chain" id="PRO_5014500589" description="Phytosulfokine" evidence="9">
    <location>
        <begin position="22"/>
        <end position="83"/>
    </location>
</feature>
<evidence type="ECO:0000313" key="12">
    <source>
        <dbReference type="EnsemblPlants" id="KEH40008"/>
    </source>
</evidence>
<evidence type="ECO:0000256" key="9">
    <source>
        <dbReference type="RuleBase" id="RU368031"/>
    </source>
</evidence>
<comment type="PTM">
    <text evidence="9">Sulfation is important for activity and for the binding to a putative membrane receptor.</text>
</comment>
<proteinExistence type="inferred from homology"/>
<dbReference type="HOGENOM" id="CLU_165727_0_1_1"/>
<dbReference type="GO" id="GO:0008083">
    <property type="term" value="F:growth factor activity"/>
    <property type="evidence" value="ECO:0007669"/>
    <property type="project" value="UniProtKB-UniRule"/>
</dbReference>
<dbReference type="PANTHER" id="PTHR33285">
    <property type="entry name" value="PHYTOSULFOKINES 3"/>
    <property type="match status" value="1"/>
</dbReference>
<name>A0A072VEZ2_MEDTR</name>
<evidence type="ECO:0000256" key="7">
    <source>
        <dbReference type="ARBA" id="ARBA00022782"/>
    </source>
</evidence>
<dbReference type="PaxDb" id="3880-AES59291"/>
<feature type="signal peptide" evidence="9">
    <location>
        <begin position="1"/>
        <end position="21"/>
    </location>
</feature>
<reference evidence="12" key="3">
    <citation type="submission" date="2015-04" db="UniProtKB">
        <authorList>
            <consortium name="EnsemblPlants"/>
        </authorList>
    </citation>
    <scope>IDENTIFICATION</scope>
    <source>
        <strain evidence="12">cv. Jemalong A17</strain>
    </source>
</reference>
<keyword evidence="3 9" id="KW-0217">Developmental protein</keyword>
<dbReference type="AlphaFoldDB" id="A0A072VEZ2"/>